<dbReference type="InterPro" id="IPR003772">
    <property type="entry name" value="YceD"/>
</dbReference>
<evidence type="ECO:0008006" key="3">
    <source>
        <dbReference type="Google" id="ProtNLM"/>
    </source>
</evidence>
<comment type="caution">
    <text evidence="1">The sequence shown here is derived from an EMBL/GenBank/DDBJ whole genome shotgun (WGS) entry which is preliminary data.</text>
</comment>
<proteinExistence type="predicted"/>
<gene>
    <name evidence="1" type="ORF">J2S01_000489</name>
</gene>
<organism evidence="1 2">
    <name type="scientific">Pectinatus haikarae</name>
    <dbReference type="NCBI Taxonomy" id="349096"/>
    <lineage>
        <taxon>Bacteria</taxon>
        <taxon>Bacillati</taxon>
        <taxon>Bacillota</taxon>
        <taxon>Negativicutes</taxon>
        <taxon>Selenomonadales</taxon>
        <taxon>Selenomonadaceae</taxon>
        <taxon>Pectinatus</taxon>
    </lineage>
</organism>
<dbReference type="EMBL" id="JAUSUE010000002">
    <property type="protein sequence ID" value="MDQ0202796.1"/>
    <property type="molecule type" value="Genomic_DNA"/>
</dbReference>
<dbReference type="Proteomes" id="UP001239167">
    <property type="component" value="Unassembled WGS sequence"/>
</dbReference>
<dbReference type="RefSeq" id="WP_307222710.1">
    <property type="nucleotide sequence ID" value="NZ_CP116940.1"/>
</dbReference>
<dbReference type="PANTHER" id="PTHR34374">
    <property type="entry name" value="LARGE RIBOSOMAL RNA SUBUNIT ACCUMULATION PROTEIN YCED HOMOLOG 1, CHLOROPLASTIC"/>
    <property type="match status" value="1"/>
</dbReference>
<name>A0ABT9Y4Z7_9FIRM</name>
<reference evidence="1 2" key="1">
    <citation type="submission" date="2023-07" db="EMBL/GenBank/DDBJ databases">
        <title>Genomic Encyclopedia of Type Strains, Phase IV (KMG-IV): sequencing the most valuable type-strain genomes for metagenomic binning, comparative biology and taxonomic classification.</title>
        <authorList>
            <person name="Goeker M."/>
        </authorList>
    </citation>
    <scope>NUCLEOTIDE SEQUENCE [LARGE SCALE GENOMIC DNA]</scope>
    <source>
        <strain evidence="1 2">DSM 16980</strain>
    </source>
</reference>
<dbReference type="PANTHER" id="PTHR34374:SF1">
    <property type="entry name" value="LARGE RIBOSOMAL RNA SUBUNIT ACCUMULATION PROTEIN YCED HOMOLOG 1, CHLOROPLASTIC"/>
    <property type="match status" value="1"/>
</dbReference>
<keyword evidence="2" id="KW-1185">Reference proteome</keyword>
<evidence type="ECO:0000313" key="2">
    <source>
        <dbReference type="Proteomes" id="UP001239167"/>
    </source>
</evidence>
<dbReference type="Pfam" id="PF02620">
    <property type="entry name" value="YceD"/>
    <property type="match status" value="1"/>
</dbReference>
<accession>A0ABT9Y4Z7</accession>
<evidence type="ECO:0000313" key="1">
    <source>
        <dbReference type="EMBL" id="MDQ0202796.1"/>
    </source>
</evidence>
<protein>
    <recommendedName>
        <fullName evidence="3">DUF177 domain-containing protein</fullName>
    </recommendedName>
</protein>
<sequence length="166" mass="18369">MMKIKLSDVNNASGGRYEFVFDIPAGEFDFPADDYHIDGTIKVRGTAENTGVGYRFEGRIDCHRCFVCDHCLEEVAEDQVHAFDEIYKEDVSALQDANLFSGDSIDIADLVRDVVIAGQPISNVCKPDCKGLCPQCGVNLNKSECSCDRTVVDVRLAVLKKLLEKN</sequence>